<feature type="compositionally biased region" description="Polar residues" evidence="1">
    <location>
        <begin position="433"/>
        <end position="444"/>
    </location>
</feature>
<feature type="compositionally biased region" description="Basic and acidic residues" evidence="1">
    <location>
        <begin position="152"/>
        <end position="170"/>
    </location>
</feature>
<feature type="compositionally biased region" description="Polar residues" evidence="1">
    <location>
        <begin position="373"/>
        <end position="387"/>
    </location>
</feature>
<comment type="caution">
    <text evidence="2">The sequence shown here is derived from an EMBL/GenBank/DDBJ whole genome shotgun (WGS) entry which is preliminary data.</text>
</comment>
<dbReference type="Proteomes" id="UP000037727">
    <property type="component" value="Unassembled WGS sequence"/>
</dbReference>
<reference evidence="2 3" key="1">
    <citation type="submission" date="2015-09" db="EMBL/GenBank/DDBJ databases">
        <title>Draft genome sequence and assembly of Photorhabdus sp. VMG, a bacterial symbiont associated with Heterorhabditis zealandica.</title>
        <authorList>
            <person name="Naidoo S."/>
            <person name="Featherston J."/>
            <person name="Mothupi B."/>
            <person name="Gray V.M."/>
        </authorList>
    </citation>
    <scope>NUCLEOTIDE SEQUENCE [LARGE SCALE GENOMIC DNA]</scope>
    <source>
        <strain evidence="2 3">VMG</strain>
    </source>
</reference>
<evidence type="ECO:0000313" key="2">
    <source>
        <dbReference type="EMBL" id="KOY62987.1"/>
    </source>
</evidence>
<accession>A0ABR5KED9</accession>
<evidence type="ECO:0000313" key="3">
    <source>
        <dbReference type="Proteomes" id="UP000037727"/>
    </source>
</evidence>
<organism evidence="2 3">
    <name type="scientific">Photorhabdus heterorhabditis</name>
    <dbReference type="NCBI Taxonomy" id="880156"/>
    <lineage>
        <taxon>Bacteria</taxon>
        <taxon>Pseudomonadati</taxon>
        <taxon>Pseudomonadota</taxon>
        <taxon>Gammaproteobacteria</taxon>
        <taxon>Enterobacterales</taxon>
        <taxon>Morganellaceae</taxon>
        <taxon>Photorhabdus</taxon>
    </lineage>
</organism>
<sequence length="677" mass="72902">MSGSGIRISVTSGNNNINTASPVVESEISQVGVINSIITGGSSQRIHAHNELPSAVHVESPLLPLADKETTAKTKKQAKLRTSNSISNKSKAIAHVGTLTLASVIGIALAPFTAGISLLPTAFVVLFGNASAMAMYGGSQYLLGNPQGNNENKSDIDKPREPLNEPDFHSPNRSARRWSVPVVDEEAQRPDISETDHSEEVKIDNPESEGEKSERIDQDMIDEKARSEDKNNDKHQPTLIDQLKEKFKDVPVIKYVEHENEIDQVDFTDQLQELPNSENIINSSDMVAVAQRMIHLENGMKLYIGEVVPLTAESVPATERIPQVASPTPGTTAEVEKQPWPPVKVDYGVKTSQRAVSGRGDNHTRGVRHNAPATEQTPQVASPTPGTTAAAEKQKQWPPVKVDYGVKTSQGAVSGRGDNHTRGVRHNAPAPEQTPQVASPTPGTTAEVEKRQRPPVKVDYGVKTSQGAISGRGDNHTRGVRHNAPAPEQAPQVASPAPGIAAVAEKQKHWPPVKAYYGVKTSQGAISGRGDNYTAGVRNNAPATEQPPQVASPAPGTAAAAEKQRWPTVKADYGMKTSQGAISGRGDNHTRGVRNNVNVTNTGAGVAEPAIISDQGNNYTDRVRTQGLDPEKVKLFSQSHRDNIGMDKPVNLNIWNQKGEARVVSPFRMKQLNFSHE</sequence>
<evidence type="ECO:0000256" key="1">
    <source>
        <dbReference type="SAM" id="MobiDB-lite"/>
    </source>
</evidence>
<keyword evidence="3" id="KW-1185">Reference proteome</keyword>
<feature type="region of interest" description="Disordered" evidence="1">
    <location>
        <begin position="145"/>
        <end position="217"/>
    </location>
</feature>
<dbReference type="RefSeq" id="WP_054476835.1">
    <property type="nucleotide sequence ID" value="NZ_CAWMRL010000009.1"/>
</dbReference>
<name>A0ABR5KED9_9GAMM</name>
<feature type="region of interest" description="Disordered" evidence="1">
    <location>
        <begin position="343"/>
        <end position="497"/>
    </location>
</feature>
<gene>
    <name evidence="2" type="ORF">AM629_05365</name>
</gene>
<feature type="compositionally biased region" description="Low complexity" evidence="1">
    <location>
        <begin position="551"/>
        <end position="561"/>
    </location>
</feature>
<proteinExistence type="predicted"/>
<dbReference type="EMBL" id="LJCS01000009">
    <property type="protein sequence ID" value="KOY62987.1"/>
    <property type="molecule type" value="Genomic_DNA"/>
</dbReference>
<feature type="region of interest" description="Disordered" evidence="1">
    <location>
        <begin position="535"/>
        <end position="565"/>
    </location>
</feature>
<protein>
    <submittedName>
        <fullName evidence="2">Uncharacterized protein</fullName>
    </submittedName>
</protein>
<feature type="compositionally biased region" description="Basic and acidic residues" evidence="1">
    <location>
        <begin position="186"/>
        <end position="217"/>
    </location>
</feature>